<protein>
    <submittedName>
        <fullName evidence="1">Uncharacterized protein</fullName>
    </submittedName>
</protein>
<comment type="caution">
    <text evidence="1">The sequence shown here is derived from an EMBL/GenBank/DDBJ whole genome shotgun (WGS) entry which is preliminary data.</text>
</comment>
<dbReference type="AlphaFoldDB" id="A0A225DI59"/>
<dbReference type="EMBL" id="NIDE01000007">
    <property type="protein sequence ID" value="OWK41140.1"/>
    <property type="molecule type" value="Genomic_DNA"/>
</dbReference>
<sequence>MRSSDFCDRGFTVKTSTPSTTPCLAIDLWRDLAAARLDQEVRLVDSAGVWRASPAPGRPSRRPHVSL</sequence>
<evidence type="ECO:0000313" key="2">
    <source>
        <dbReference type="Proteomes" id="UP000214646"/>
    </source>
</evidence>
<reference evidence="2" key="1">
    <citation type="submission" date="2017-06" db="EMBL/GenBank/DDBJ databases">
        <title>Genome analysis of Fimbriiglobus ruber SP5, the first member of the order Planctomycetales with confirmed chitinolytic capability.</title>
        <authorList>
            <person name="Ravin N.V."/>
            <person name="Rakitin A.L."/>
            <person name="Ivanova A.A."/>
            <person name="Beletsky A.V."/>
            <person name="Kulichevskaya I.S."/>
            <person name="Mardanov A.V."/>
            <person name="Dedysh S.N."/>
        </authorList>
    </citation>
    <scope>NUCLEOTIDE SEQUENCE [LARGE SCALE GENOMIC DNA]</scope>
    <source>
        <strain evidence="2">SP5</strain>
    </source>
</reference>
<accession>A0A225DI59</accession>
<keyword evidence="2" id="KW-1185">Reference proteome</keyword>
<name>A0A225DI59_9BACT</name>
<evidence type="ECO:0000313" key="1">
    <source>
        <dbReference type="EMBL" id="OWK41140.1"/>
    </source>
</evidence>
<proteinExistence type="predicted"/>
<organism evidence="1 2">
    <name type="scientific">Fimbriiglobus ruber</name>
    <dbReference type="NCBI Taxonomy" id="1908690"/>
    <lineage>
        <taxon>Bacteria</taxon>
        <taxon>Pseudomonadati</taxon>
        <taxon>Planctomycetota</taxon>
        <taxon>Planctomycetia</taxon>
        <taxon>Gemmatales</taxon>
        <taxon>Gemmataceae</taxon>
        <taxon>Fimbriiglobus</taxon>
    </lineage>
</organism>
<gene>
    <name evidence="1" type="ORF">FRUB_05032</name>
</gene>
<dbReference type="Proteomes" id="UP000214646">
    <property type="component" value="Unassembled WGS sequence"/>
</dbReference>